<dbReference type="Gene3D" id="3.40.1280.10">
    <property type="match status" value="1"/>
</dbReference>
<keyword evidence="3 7" id="KW-0808">Transferase</keyword>
<keyword evidence="2 7" id="KW-0489">Methyltransferase</keyword>
<dbReference type="PANTHER" id="PTHR42786:SF2">
    <property type="entry name" value="TRNA (CYTIDINE_URIDINE-2'-O-)-METHYLTRANSFERASE TRMJ"/>
    <property type="match status" value="1"/>
</dbReference>
<dbReference type="EC" id="2.1.1.200" evidence="7"/>
<dbReference type="GO" id="GO:0005829">
    <property type="term" value="C:cytosol"/>
    <property type="evidence" value="ECO:0007669"/>
    <property type="project" value="TreeGrafter"/>
</dbReference>
<dbReference type="CDD" id="cd18093">
    <property type="entry name" value="SpoU-like_TrmJ"/>
    <property type="match status" value="1"/>
</dbReference>
<name>A0A3B0YNG9_9ZZZZ</name>
<sequence>MFEIMDLDNTTNMNDDPSSDQCEPIDIILVETSHPGNIGATARAMKNMGLSNLVLVNPKDYPNVEATQRASGADDVLQRAIVKDTLREAVSNATLVVGASARFRRLAWPQWDAREAGINVIKHCRQQQGRVALVFGRENNGLSNEEMELCHYLVQIPTHVKYSSLNLSQAVQVVCYELRMACITSTETDSQTLDSPLAEHEVVEQMFDHIHEVLTDIDFINKDHPVKLLRRIRRMFHKAELEEKEVQIVRGIFAAVENKIRKNGQ</sequence>
<reference evidence="7" key="1">
    <citation type="submission" date="2018-06" db="EMBL/GenBank/DDBJ databases">
        <authorList>
            <person name="Zhirakovskaya E."/>
        </authorList>
    </citation>
    <scope>NUCLEOTIDE SEQUENCE</scope>
</reference>
<comment type="similarity">
    <text evidence="1">Belongs to the class IV-like SAM-binding methyltransferase superfamily. RNA methyltransferase TrmH family.</text>
</comment>
<dbReference type="NCBIfam" id="TIGR00050">
    <property type="entry name" value="rRNA_methyl_1"/>
    <property type="match status" value="1"/>
</dbReference>
<protein>
    <submittedName>
        <fullName evidence="7">tRNA (Cytidine(32)/uridine(32)-2'-O)-methyltransferase</fullName>
        <ecNumber evidence="7">2.1.1.200</ecNumber>
    </submittedName>
</protein>
<proteinExistence type="inferred from homology"/>
<dbReference type="InterPro" id="IPR029026">
    <property type="entry name" value="tRNA_m1G_MTases_N"/>
</dbReference>
<dbReference type="Pfam" id="PF00588">
    <property type="entry name" value="SpoU_methylase"/>
    <property type="match status" value="1"/>
</dbReference>
<organism evidence="7">
    <name type="scientific">hydrothermal vent metagenome</name>
    <dbReference type="NCBI Taxonomy" id="652676"/>
    <lineage>
        <taxon>unclassified sequences</taxon>
        <taxon>metagenomes</taxon>
        <taxon>ecological metagenomes</taxon>
    </lineage>
</organism>
<gene>
    <name evidence="7" type="ORF">MNBD_GAMMA12-3584</name>
</gene>
<feature type="region of interest" description="Disordered" evidence="5">
    <location>
        <begin position="1"/>
        <end position="20"/>
    </location>
</feature>
<feature type="domain" description="tRNA/rRNA methyltransferase SpoU type" evidence="6">
    <location>
        <begin position="26"/>
        <end position="176"/>
    </location>
</feature>
<dbReference type="GO" id="GO:0002128">
    <property type="term" value="P:tRNA nucleoside ribose methylation"/>
    <property type="evidence" value="ECO:0007669"/>
    <property type="project" value="TreeGrafter"/>
</dbReference>
<dbReference type="EMBL" id="UOFL01000207">
    <property type="protein sequence ID" value="VAW80921.1"/>
    <property type="molecule type" value="Genomic_DNA"/>
</dbReference>
<dbReference type="InterPro" id="IPR029028">
    <property type="entry name" value="Alpha/beta_knot_MTases"/>
</dbReference>
<accession>A0A3B0YNG9</accession>
<dbReference type="SUPFAM" id="SSF75217">
    <property type="entry name" value="alpha/beta knot"/>
    <property type="match status" value="1"/>
</dbReference>
<dbReference type="Gene3D" id="1.10.8.590">
    <property type="match status" value="1"/>
</dbReference>
<dbReference type="InterPro" id="IPR004384">
    <property type="entry name" value="RNA_MeTrfase_TrmJ/LasT"/>
</dbReference>
<dbReference type="AlphaFoldDB" id="A0A3B0YNG9"/>
<dbReference type="GO" id="GO:0003723">
    <property type="term" value="F:RNA binding"/>
    <property type="evidence" value="ECO:0007669"/>
    <property type="project" value="InterPro"/>
</dbReference>
<dbReference type="FunFam" id="3.40.1280.10:FF:000006">
    <property type="entry name" value="Uncharacterized tRNA/rRNA methyltransferase HI_0380"/>
    <property type="match status" value="1"/>
</dbReference>
<evidence type="ECO:0000313" key="7">
    <source>
        <dbReference type="EMBL" id="VAW80921.1"/>
    </source>
</evidence>
<feature type="compositionally biased region" description="Low complexity" evidence="5">
    <location>
        <begin position="7"/>
        <end position="16"/>
    </location>
</feature>
<evidence type="ECO:0000256" key="2">
    <source>
        <dbReference type="ARBA" id="ARBA00022603"/>
    </source>
</evidence>
<evidence type="ECO:0000256" key="3">
    <source>
        <dbReference type="ARBA" id="ARBA00022679"/>
    </source>
</evidence>
<keyword evidence="4" id="KW-0949">S-adenosyl-L-methionine</keyword>
<dbReference type="PIRSF" id="PIRSF004808">
    <property type="entry name" value="LasT"/>
    <property type="match status" value="1"/>
</dbReference>
<dbReference type="PANTHER" id="PTHR42786">
    <property type="entry name" value="TRNA/RRNA METHYLTRANSFERASE"/>
    <property type="match status" value="1"/>
</dbReference>
<dbReference type="GO" id="GO:0160206">
    <property type="term" value="F:tRNA (cytidine(32)/uridine(32)-2'-O)-methyltransferase activity"/>
    <property type="evidence" value="ECO:0007669"/>
    <property type="project" value="UniProtKB-EC"/>
</dbReference>
<dbReference type="InterPro" id="IPR001537">
    <property type="entry name" value="SpoU_MeTrfase"/>
</dbReference>
<evidence type="ECO:0000259" key="6">
    <source>
        <dbReference type="Pfam" id="PF00588"/>
    </source>
</evidence>
<evidence type="ECO:0000256" key="4">
    <source>
        <dbReference type="ARBA" id="ARBA00022691"/>
    </source>
</evidence>
<evidence type="ECO:0000256" key="1">
    <source>
        <dbReference type="ARBA" id="ARBA00007228"/>
    </source>
</evidence>
<evidence type="ECO:0000256" key="5">
    <source>
        <dbReference type="SAM" id="MobiDB-lite"/>
    </source>
</evidence>